<organism evidence="3">
    <name type="scientific">Clostridium paraputrificum</name>
    <dbReference type="NCBI Taxonomy" id="29363"/>
    <lineage>
        <taxon>Bacteria</taxon>
        <taxon>Bacillati</taxon>
        <taxon>Bacillota</taxon>
        <taxon>Clostridia</taxon>
        <taxon>Eubacteriales</taxon>
        <taxon>Clostridiaceae</taxon>
        <taxon>Clostridium</taxon>
    </lineage>
</organism>
<evidence type="ECO:0000256" key="1">
    <source>
        <dbReference type="ARBA" id="ARBA00006611"/>
    </source>
</evidence>
<dbReference type="Gene3D" id="3.40.50.300">
    <property type="entry name" value="P-loop containing nucleotide triphosphate hydrolases"/>
    <property type="match status" value="1"/>
</dbReference>
<dbReference type="PANTHER" id="PTHR30486:SF6">
    <property type="entry name" value="TYPE IV PILUS RETRACTATION ATPASE PILT"/>
    <property type="match status" value="1"/>
</dbReference>
<dbReference type="EMBL" id="CACRTV010000057">
    <property type="protein sequence ID" value="VYU47628.1"/>
    <property type="molecule type" value="Genomic_DNA"/>
</dbReference>
<dbReference type="GO" id="GO:0016887">
    <property type="term" value="F:ATP hydrolysis activity"/>
    <property type="evidence" value="ECO:0007669"/>
    <property type="project" value="InterPro"/>
</dbReference>
<dbReference type="Gene3D" id="3.30.450.380">
    <property type="match status" value="1"/>
</dbReference>
<dbReference type="AlphaFoldDB" id="A0A6N3F6E6"/>
<comment type="similarity">
    <text evidence="1">Belongs to the GSP E family.</text>
</comment>
<evidence type="ECO:0000313" key="3">
    <source>
        <dbReference type="EMBL" id="VYU47628.1"/>
    </source>
</evidence>
<evidence type="ECO:0000259" key="2">
    <source>
        <dbReference type="Pfam" id="PF00437"/>
    </source>
</evidence>
<protein>
    <submittedName>
        <fullName evidence="3">Type II/IV secretion system protein</fullName>
    </submittedName>
</protein>
<name>A0A6N3F6E6_9CLOT</name>
<proteinExistence type="inferred from homology"/>
<feature type="domain" description="Bacterial type II secretion system protein E" evidence="2">
    <location>
        <begin position="183"/>
        <end position="393"/>
    </location>
</feature>
<dbReference type="InterPro" id="IPR001482">
    <property type="entry name" value="T2SS/T4SS_dom"/>
</dbReference>
<reference evidence="3" key="1">
    <citation type="submission" date="2019-11" db="EMBL/GenBank/DDBJ databases">
        <authorList>
            <person name="Feng L."/>
        </authorList>
    </citation>
    <scope>NUCLEOTIDE SEQUENCE</scope>
    <source>
        <strain evidence="3">CParaputrificumLFYP93</strain>
    </source>
</reference>
<gene>
    <name evidence="3" type="ORF">CPLFYP93_02414</name>
</gene>
<dbReference type="SUPFAM" id="SSF52540">
    <property type="entry name" value="P-loop containing nucleoside triphosphate hydrolases"/>
    <property type="match status" value="1"/>
</dbReference>
<dbReference type="PANTHER" id="PTHR30486">
    <property type="entry name" value="TWITCHING MOTILITY PROTEIN PILT"/>
    <property type="match status" value="1"/>
</dbReference>
<accession>A0A6N3F6E6</accession>
<sequence length="503" mass="57342">MDARAIRALSSFNAKIIEDINATNYVGQKHDVPLRNLFSNPKDIVSFRKETSVVERAAQGDRTARQAIKQEILKLITTKYKVSESDIDRILEGYYINYYGTPRDISAVKSDLLISKLNIILLPRDADLELKYQKFVQVIYQDCFGLGILDEFLDLGIDTKFNKVEELIMGGPNQVGVVISGNKFKFDKIVYPIKEIEKVVIRLSKNSKIALSEAHDKIETELLDQSRVTLLCPPIASDYSFNLRLHYAQALSREKKIELGSSTEEFETFWDIIMKYKPRGVVFGPQGSGKSTDIRDLCARYPSNTSIVTAETSYEIALDKTKHLWVRKLRLGVTDEEDFMETLFRLAADCLILGEARSPVDVMMYTQMAKRQAFGIWSTWHSSDVEEGLFDMANNLVRGGFFKTEESALRELCRSVEIVSVKDVMDASTPYEGRRYPKEVSEICGIEIADDGAIKIIKNVLFEYDMKEYKLKKVNGITPALAKKYSKRYNNEFLLEALKNAEY</sequence>
<dbReference type="InterPro" id="IPR050921">
    <property type="entry name" value="T4SS_GSP_E_ATPase"/>
</dbReference>
<dbReference type="InterPro" id="IPR027417">
    <property type="entry name" value="P-loop_NTPase"/>
</dbReference>
<dbReference type="Pfam" id="PF00437">
    <property type="entry name" value="T2SSE"/>
    <property type="match status" value="1"/>
</dbReference>
<dbReference type="RefSeq" id="WP_156561779.1">
    <property type="nucleotide sequence ID" value="NZ_CACRTV010000057.1"/>
</dbReference>